<dbReference type="GO" id="GO:0005524">
    <property type="term" value="F:ATP binding"/>
    <property type="evidence" value="ECO:0007669"/>
    <property type="project" value="UniProtKB-KW"/>
</dbReference>
<comment type="caution">
    <text evidence="2">The sequence shown here is derived from an EMBL/GenBank/DDBJ whole genome shotgun (WGS) entry which is preliminary data.</text>
</comment>
<accession>A0ABU7FWQ6</accession>
<dbReference type="Pfam" id="PF01695">
    <property type="entry name" value="IstB_IS21"/>
    <property type="match status" value="1"/>
</dbReference>
<evidence type="ECO:0000313" key="2">
    <source>
        <dbReference type="EMBL" id="MED7828521.1"/>
    </source>
</evidence>
<keyword evidence="2" id="KW-0547">Nucleotide-binding</keyword>
<protein>
    <submittedName>
        <fullName evidence="2">ATP-binding protein</fullName>
    </submittedName>
</protein>
<dbReference type="Proteomes" id="UP001333996">
    <property type="component" value="Unassembled WGS sequence"/>
</dbReference>
<dbReference type="EMBL" id="JAYWVC010000409">
    <property type="protein sequence ID" value="MED7828521.1"/>
    <property type="molecule type" value="Genomic_DNA"/>
</dbReference>
<feature type="domain" description="IstB-like ATP-binding" evidence="1">
    <location>
        <begin position="1"/>
        <end position="24"/>
    </location>
</feature>
<keyword evidence="3" id="KW-1185">Reference proteome</keyword>
<gene>
    <name evidence="2" type="ORF">VXC91_43415</name>
</gene>
<evidence type="ECO:0000313" key="3">
    <source>
        <dbReference type="Proteomes" id="UP001333996"/>
    </source>
</evidence>
<name>A0ABU7FWQ6_9ACTN</name>
<reference evidence="2" key="1">
    <citation type="submission" date="2024-01" db="EMBL/GenBank/DDBJ databases">
        <title>First draft genome sequence data of TA4-1, the type strain of Gram-positive actinobacterium Streptomyces chiangmaiensis.</title>
        <authorList>
            <person name="Yasawong M."/>
            <person name="Nantapong N."/>
        </authorList>
    </citation>
    <scope>NUCLEOTIDE SEQUENCE</scope>
    <source>
        <strain evidence="2">TA4-1</strain>
    </source>
</reference>
<evidence type="ECO:0000259" key="1">
    <source>
        <dbReference type="Pfam" id="PF01695"/>
    </source>
</evidence>
<proteinExistence type="predicted"/>
<keyword evidence="2" id="KW-0067">ATP-binding</keyword>
<sequence>MIDRLVHHADVLSLKGDSYRLKNRDIGRTPSAATG</sequence>
<organism evidence="2 3">
    <name type="scientific">Streptomyces chiangmaiensis</name>
    <dbReference type="NCBI Taxonomy" id="766497"/>
    <lineage>
        <taxon>Bacteria</taxon>
        <taxon>Bacillati</taxon>
        <taxon>Actinomycetota</taxon>
        <taxon>Actinomycetes</taxon>
        <taxon>Kitasatosporales</taxon>
        <taxon>Streptomycetaceae</taxon>
        <taxon>Streptomyces</taxon>
    </lineage>
</organism>
<dbReference type="RefSeq" id="WP_329512862.1">
    <property type="nucleotide sequence ID" value="NZ_JAYWVC010000409.1"/>
</dbReference>
<dbReference type="InterPro" id="IPR002611">
    <property type="entry name" value="IstB_ATP-bd"/>
</dbReference>